<sequence>MNKYIATLIVLFISACVAVDLTPYGVKLALTKEGKDIQITWLTNDKGNTPVVLYGRASFTPDESSSNDIYPILSNMGKVESLTTLYWSGNSNQAVMTNLTSFTSYFYYVGDREANQWSPMLNFSTRGFDSSNYLKFAVFGDMGHGGVGIDRDENYTLSHIVERQGDLDFVLHVGDIAYADLTKGSRIFGNQTVWEEFLGIIEPVSTALPYMVCPGNHDIFFDLDVYRKTFLMPSNKLDESWYSFNFSGVHFVGFSSEHDFLPFSTQYNWLENELKQYRQQSPNGWLIVYSHRPFYCSTQWGWCEKSELKKLFVDSLEKLLMKYNVDIYLSGHTHSYERSLPVYNGQVLGTYEAPKATIHLTVGTGGNKEGPDRDWLAAPVWSNGPRFSGTGFGTLNVINSQTIQWDFIDNESNTAMDSITITKGTF</sequence>
<dbReference type="InterPro" id="IPR015914">
    <property type="entry name" value="PAPs_N"/>
</dbReference>
<evidence type="ECO:0000256" key="3">
    <source>
        <dbReference type="RuleBase" id="RU361203"/>
    </source>
</evidence>
<dbReference type="Gene3D" id="2.60.40.380">
    <property type="entry name" value="Purple acid phosphatase-like, N-terminal"/>
    <property type="match status" value="1"/>
</dbReference>
<evidence type="ECO:0000259" key="6">
    <source>
        <dbReference type="Pfam" id="PF16656"/>
    </source>
</evidence>
<evidence type="ECO:0000256" key="2">
    <source>
        <dbReference type="ARBA" id="ARBA00023180"/>
    </source>
</evidence>
<dbReference type="EC" id="3.1.3.2" evidence="3"/>
<organism evidence="7 8">
    <name type="scientific">Polysphondylium violaceum</name>
    <dbReference type="NCBI Taxonomy" id="133409"/>
    <lineage>
        <taxon>Eukaryota</taxon>
        <taxon>Amoebozoa</taxon>
        <taxon>Evosea</taxon>
        <taxon>Eumycetozoa</taxon>
        <taxon>Dictyostelia</taxon>
        <taxon>Dictyosteliales</taxon>
        <taxon>Dictyosteliaceae</taxon>
        <taxon>Polysphondylium</taxon>
    </lineage>
</organism>
<evidence type="ECO:0000313" key="8">
    <source>
        <dbReference type="Proteomes" id="UP000695562"/>
    </source>
</evidence>
<feature type="domain" description="Purple acid phosphatase N-terminal" evidence="6">
    <location>
        <begin position="23"/>
        <end position="125"/>
    </location>
</feature>
<dbReference type="PANTHER" id="PTHR45867:SF10">
    <property type="entry name" value="PURPLE ACID PHOSPHATASE"/>
    <property type="match status" value="1"/>
</dbReference>
<proteinExistence type="inferred from homology"/>
<keyword evidence="1 3" id="KW-0732">Signal</keyword>
<dbReference type="EMBL" id="AJWJ01000099">
    <property type="protein sequence ID" value="KAF2075454.1"/>
    <property type="molecule type" value="Genomic_DNA"/>
</dbReference>
<dbReference type="AlphaFoldDB" id="A0A8J4PYT4"/>
<dbReference type="InterPro" id="IPR025733">
    <property type="entry name" value="PAPs_C"/>
</dbReference>
<dbReference type="GO" id="GO:0003993">
    <property type="term" value="F:acid phosphatase activity"/>
    <property type="evidence" value="ECO:0007669"/>
    <property type="project" value="UniProtKB-EC"/>
</dbReference>
<dbReference type="OrthoDB" id="45007at2759"/>
<comment type="similarity">
    <text evidence="3">Belongs to the metallophosphoesterase superfamily. Purple acid phosphatase family.</text>
</comment>
<feature type="chain" id="PRO_5035341793" description="Purple acid phosphatase" evidence="3">
    <location>
        <begin position="19"/>
        <end position="426"/>
    </location>
</feature>
<protein>
    <recommendedName>
        <fullName evidence="3">Purple acid phosphatase</fullName>
        <ecNumber evidence="3">3.1.3.2</ecNumber>
    </recommendedName>
</protein>
<evidence type="ECO:0000313" key="7">
    <source>
        <dbReference type="EMBL" id="KAF2075454.1"/>
    </source>
</evidence>
<feature type="signal peptide" evidence="3">
    <location>
        <begin position="1"/>
        <end position="18"/>
    </location>
</feature>
<dbReference type="SUPFAM" id="SSF56300">
    <property type="entry name" value="Metallo-dependent phosphatases"/>
    <property type="match status" value="1"/>
</dbReference>
<dbReference type="Pfam" id="PF16656">
    <property type="entry name" value="Pur_ac_phosph_N"/>
    <property type="match status" value="1"/>
</dbReference>
<dbReference type="PANTHER" id="PTHR45867">
    <property type="entry name" value="PURPLE ACID PHOSPHATASE"/>
    <property type="match status" value="1"/>
</dbReference>
<keyword evidence="2" id="KW-0325">Glycoprotein</keyword>
<dbReference type="CDD" id="cd00839">
    <property type="entry name" value="MPP_PAPs"/>
    <property type="match status" value="1"/>
</dbReference>
<feature type="domain" description="Purple acid phosphatase C-terminal" evidence="5">
    <location>
        <begin position="356"/>
        <end position="418"/>
    </location>
</feature>
<dbReference type="Gene3D" id="3.60.21.10">
    <property type="match status" value="1"/>
</dbReference>
<dbReference type="PROSITE" id="PS51257">
    <property type="entry name" value="PROKAR_LIPOPROTEIN"/>
    <property type="match status" value="1"/>
</dbReference>
<dbReference type="InterPro" id="IPR041792">
    <property type="entry name" value="MPP_PAP"/>
</dbReference>
<comment type="catalytic activity">
    <reaction evidence="3">
        <text>a phosphate monoester + H2O = an alcohol + phosphate</text>
        <dbReference type="Rhea" id="RHEA:15017"/>
        <dbReference type="ChEBI" id="CHEBI:15377"/>
        <dbReference type="ChEBI" id="CHEBI:30879"/>
        <dbReference type="ChEBI" id="CHEBI:43474"/>
        <dbReference type="ChEBI" id="CHEBI:67140"/>
        <dbReference type="EC" id="3.1.3.2"/>
    </reaction>
</comment>
<dbReference type="InterPro" id="IPR004843">
    <property type="entry name" value="Calcineurin-like_PHP"/>
</dbReference>
<evidence type="ECO:0000256" key="1">
    <source>
        <dbReference type="ARBA" id="ARBA00022729"/>
    </source>
</evidence>
<dbReference type="SUPFAM" id="SSF49363">
    <property type="entry name" value="Purple acid phosphatase, N-terminal domain"/>
    <property type="match status" value="1"/>
</dbReference>
<evidence type="ECO:0000259" key="4">
    <source>
        <dbReference type="Pfam" id="PF00149"/>
    </source>
</evidence>
<name>A0A8J4PYT4_9MYCE</name>
<dbReference type="InterPro" id="IPR029052">
    <property type="entry name" value="Metallo-depent_PP-like"/>
</dbReference>
<keyword evidence="3" id="KW-0378">Hydrolase</keyword>
<gene>
    <name evidence="7" type="ORF">CYY_003235</name>
</gene>
<comment type="caution">
    <text evidence="7">The sequence shown here is derived from an EMBL/GenBank/DDBJ whole genome shotgun (WGS) entry which is preliminary data.</text>
</comment>
<evidence type="ECO:0000259" key="5">
    <source>
        <dbReference type="Pfam" id="PF14008"/>
    </source>
</evidence>
<dbReference type="Pfam" id="PF00149">
    <property type="entry name" value="Metallophos"/>
    <property type="match status" value="1"/>
</dbReference>
<dbReference type="InterPro" id="IPR008963">
    <property type="entry name" value="Purple_acid_Pase-like_N"/>
</dbReference>
<dbReference type="GO" id="GO:0046872">
    <property type="term" value="F:metal ion binding"/>
    <property type="evidence" value="ECO:0007669"/>
    <property type="project" value="InterPro"/>
</dbReference>
<reference evidence="7" key="1">
    <citation type="submission" date="2020-01" db="EMBL/GenBank/DDBJ databases">
        <title>Development of genomics and gene disruption for Polysphondylium violaceum indicates a role for the polyketide synthase stlB in stalk morphogenesis.</title>
        <authorList>
            <person name="Narita B."/>
            <person name="Kawabe Y."/>
            <person name="Kin K."/>
            <person name="Saito T."/>
            <person name="Gibbs R."/>
            <person name="Kuspa A."/>
            <person name="Muzny D."/>
            <person name="Queller D."/>
            <person name="Richards S."/>
            <person name="Strassman J."/>
            <person name="Sucgang R."/>
            <person name="Worley K."/>
            <person name="Schaap P."/>
        </authorList>
    </citation>
    <scope>NUCLEOTIDE SEQUENCE</scope>
    <source>
        <strain evidence="7">QSvi11</strain>
    </source>
</reference>
<accession>A0A8J4PYT4</accession>
<dbReference type="Pfam" id="PF14008">
    <property type="entry name" value="Metallophos_C"/>
    <property type="match status" value="1"/>
</dbReference>
<keyword evidence="8" id="KW-1185">Reference proteome</keyword>
<dbReference type="Proteomes" id="UP000695562">
    <property type="component" value="Unassembled WGS sequence"/>
</dbReference>
<feature type="domain" description="Calcineurin-like phosphoesterase" evidence="4">
    <location>
        <begin position="134"/>
        <end position="336"/>
    </location>
</feature>